<comment type="cofactor">
    <cofactor evidence="1">
        <name>Mg(2+)</name>
        <dbReference type="ChEBI" id="CHEBI:18420"/>
    </cofactor>
</comment>
<dbReference type="InterPro" id="IPR011234">
    <property type="entry name" value="Fumarylacetoacetase-like_C"/>
</dbReference>
<sequence>MKLVTYRANVASAARLGAIVGDFVVDLQRLGAHADQTLPADMLEFIDIGPHAVEAAAKLIERHKGNWPLDCAIPLANVKLLAPIPRPRKNIFGIGLNYVEHVEESSRTLDTSKDLPKQPVVFSKPPTSVIGPCDAIEHNESITRQLDWEVELAVIIGRRAKHVSEQDALDHVFGYTVINDLSARDNRRAGQWIFSKGQDTYAPLGPVLMTADEIGDPHDLDLGLKVNGVEKQRSNTRHLLFNINALIADISSAITLEPGDIIATGTPSGVGAGRSPQEWLWPGDVVEAWVEKIGTLRNPVVAVGQEPGKIRIQRSGGA</sequence>
<feature type="domain" description="Fumarylacetoacetase-like C-terminal" evidence="5">
    <location>
        <begin position="91"/>
        <end position="301"/>
    </location>
</feature>
<organism evidence="6 7">
    <name type="scientific">Burkholderia pyrrocinia</name>
    <name type="common">Pseudomonas pyrrocinia</name>
    <dbReference type="NCBI Taxonomy" id="60550"/>
    <lineage>
        <taxon>Bacteria</taxon>
        <taxon>Pseudomonadati</taxon>
        <taxon>Pseudomonadota</taxon>
        <taxon>Betaproteobacteria</taxon>
        <taxon>Burkholderiales</taxon>
        <taxon>Burkholderiaceae</taxon>
        <taxon>Burkholderia</taxon>
        <taxon>Burkholderia cepacia complex</taxon>
    </lineage>
</organism>
<evidence type="ECO:0000259" key="5">
    <source>
        <dbReference type="Pfam" id="PF01557"/>
    </source>
</evidence>
<dbReference type="Gene3D" id="3.90.850.10">
    <property type="entry name" value="Fumarylacetoacetase-like, C-terminal domain"/>
    <property type="match status" value="1"/>
</dbReference>
<evidence type="ECO:0000313" key="7">
    <source>
        <dbReference type="Proteomes" id="UP001484179"/>
    </source>
</evidence>
<dbReference type="Pfam" id="PF01557">
    <property type="entry name" value="FAA_hydrolase"/>
    <property type="match status" value="1"/>
</dbReference>
<evidence type="ECO:0000256" key="3">
    <source>
        <dbReference type="ARBA" id="ARBA00022723"/>
    </source>
</evidence>
<protein>
    <submittedName>
        <fullName evidence="6">Fumarylacetoacetate hydrolase family protein</fullName>
    </submittedName>
</protein>
<name>A0ABZ3BQF6_BURPY</name>
<dbReference type="RefSeq" id="WP_342309290.1">
    <property type="nucleotide sequence ID" value="NZ_CP150849.1"/>
</dbReference>
<accession>A0ABZ3BQF6</accession>
<dbReference type="PANTHER" id="PTHR42796">
    <property type="entry name" value="FUMARYLACETOACETATE HYDROLASE DOMAIN-CONTAINING PROTEIN 2A-RELATED"/>
    <property type="match status" value="1"/>
</dbReference>
<gene>
    <name evidence="6" type="ORF">WN985_06850</name>
</gene>
<keyword evidence="3" id="KW-0479">Metal-binding</keyword>
<evidence type="ECO:0000256" key="2">
    <source>
        <dbReference type="ARBA" id="ARBA00010211"/>
    </source>
</evidence>
<dbReference type="InterPro" id="IPR051121">
    <property type="entry name" value="FAH"/>
</dbReference>
<dbReference type="PANTHER" id="PTHR42796:SF4">
    <property type="entry name" value="FUMARYLACETOACETATE HYDROLASE DOMAIN-CONTAINING PROTEIN 2A"/>
    <property type="match status" value="1"/>
</dbReference>
<dbReference type="SUPFAM" id="SSF56529">
    <property type="entry name" value="FAH"/>
    <property type="match status" value="1"/>
</dbReference>
<reference evidence="6 7" key="1">
    <citation type="submission" date="2024-04" db="EMBL/GenBank/DDBJ databases">
        <title>Biological Control Activity of Plant Growth Promoting Rhizobacteria Burkholderia pyrrocinia BX1 against Tobacco black shank Introduction Tobacco black shank (TBS) caused by the oomycete Phytophthora. nicotianae (P. nicotianae) has become a destructive soil.</title>
        <authorList>
            <person name="Liu X."/>
            <person name="Shu C."/>
        </authorList>
    </citation>
    <scope>NUCLEOTIDE SEQUENCE [LARGE SCALE GENOMIC DNA]</scope>
    <source>
        <strain evidence="6 7">BX1</strain>
    </source>
</reference>
<dbReference type="InterPro" id="IPR036663">
    <property type="entry name" value="Fumarylacetoacetase_C_sf"/>
</dbReference>
<evidence type="ECO:0000313" key="6">
    <source>
        <dbReference type="EMBL" id="WZW55378.1"/>
    </source>
</evidence>
<dbReference type="GO" id="GO:0016787">
    <property type="term" value="F:hydrolase activity"/>
    <property type="evidence" value="ECO:0007669"/>
    <property type="project" value="UniProtKB-KW"/>
</dbReference>
<keyword evidence="7" id="KW-1185">Reference proteome</keyword>
<dbReference type="Proteomes" id="UP001484179">
    <property type="component" value="Chromosome 1"/>
</dbReference>
<proteinExistence type="inferred from homology"/>
<evidence type="ECO:0000256" key="1">
    <source>
        <dbReference type="ARBA" id="ARBA00001946"/>
    </source>
</evidence>
<keyword evidence="4 6" id="KW-0378">Hydrolase</keyword>
<evidence type="ECO:0000256" key="4">
    <source>
        <dbReference type="ARBA" id="ARBA00022801"/>
    </source>
</evidence>
<comment type="similarity">
    <text evidence="2">Belongs to the FAH family.</text>
</comment>
<dbReference type="EMBL" id="CP150849">
    <property type="protein sequence ID" value="WZW55378.1"/>
    <property type="molecule type" value="Genomic_DNA"/>
</dbReference>